<evidence type="ECO:0000256" key="1">
    <source>
        <dbReference type="SAM" id="SignalP"/>
    </source>
</evidence>
<dbReference type="OrthoDB" id="3174977at2"/>
<feature type="domain" description="Beta-lactamase-related" evidence="2">
    <location>
        <begin position="45"/>
        <end position="358"/>
    </location>
</feature>
<name>A0A3A4K830_9NOCA</name>
<dbReference type="Gene3D" id="3.40.710.10">
    <property type="entry name" value="DD-peptidase/beta-lactamase superfamily"/>
    <property type="match status" value="1"/>
</dbReference>
<dbReference type="InterPro" id="IPR012338">
    <property type="entry name" value="Beta-lactam/transpept-like"/>
</dbReference>
<dbReference type="RefSeq" id="WP_120042778.1">
    <property type="nucleotide sequence ID" value="NZ_QZFU01000023.1"/>
</dbReference>
<evidence type="ECO:0000313" key="3">
    <source>
        <dbReference type="EMBL" id="RJO73702.1"/>
    </source>
</evidence>
<keyword evidence="3" id="KW-0378">Hydrolase</keyword>
<feature type="signal peptide" evidence="1">
    <location>
        <begin position="1"/>
        <end position="21"/>
    </location>
</feature>
<feature type="chain" id="PRO_5038883048" evidence="1">
    <location>
        <begin position="22"/>
        <end position="382"/>
    </location>
</feature>
<sequence length="382" mass="40496">MTIRRRSLLAGMLLTPGIVAAAQSGLAGTVFTARADPSGPDWDGFDQYVDGLAGAGNFSGVVLVYDNDRPVLRKGYGSADRSKGIPNTPETLFCICSMGKMFTAVAICQLVQQGRLSFDDKVGKYLTGFPSAIADTVTIAELLTHTSGMGDVLARTPGGPTPPTTLDGLLAAVAETPLSFPPGTSFSYSNSGFIVLGGVVRAVANQPYEDYVQQRVFEPAGLEQTKVAVYKATDIPNMALGYARVGESTQDTADALQIGNPSGGAYSTADDMIRFGRAMMTDQLLDRQMISTMLTGRQKVSRPGGPPYDMYGYGFEDQAIDNIHFVGHNGGNPGYEGQLDIYRDHGWTVAVLTNQDRAVAPVIRKSESLLTGHLATASSGGR</sequence>
<keyword evidence="1" id="KW-0732">Signal</keyword>
<comment type="caution">
    <text evidence="3">The sequence shown here is derived from an EMBL/GenBank/DDBJ whole genome shotgun (WGS) entry which is preliminary data.</text>
</comment>
<gene>
    <name evidence="3" type="ORF">D5S18_21260</name>
</gene>
<dbReference type="Proteomes" id="UP000266677">
    <property type="component" value="Unassembled WGS sequence"/>
</dbReference>
<keyword evidence="4" id="KW-1185">Reference proteome</keyword>
<dbReference type="InterPro" id="IPR006311">
    <property type="entry name" value="TAT_signal"/>
</dbReference>
<reference evidence="3 4" key="1">
    <citation type="submission" date="2018-09" db="EMBL/GenBank/DDBJ databases">
        <title>YIM PH21274 draft genome.</title>
        <authorList>
            <person name="Miao C."/>
        </authorList>
    </citation>
    <scope>NUCLEOTIDE SEQUENCE [LARGE SCALE GENOMIC DNA]</scope>
    <source>
        <strain evidence="3 4">YIM PH 21724</strain>
    </source>
</reference>
<evidence type="ECO:0000313" key="4">
    <source>
        <dbReference type="Proteomes" id="UP000266677"/>
    </source>
</evidence>
<dbReference type="GO" id="GO:0016787">
    <property type="term" value="F:hydrolase activity"/>
    <property type="evidence" value="ECO:0007669"/>
    <property type="project" value="UniProtKB-KW"/>
</dbReference>
<dbReference type="SUPFAM" id="SSF56601">
    <property type="entry name" value="beta-lactamase/transpeptidase-like"/>
    <property type="match status" value="1"/>
</dbReference>
<dbReference type="AlphaFoldDB" id="A0A3A4K830"/>
<evidence type="ECO:0000259" key="2">
    <source>
        <dbReference type="Pfam" id="PF00144"/>
    </source>
</evidence>
<organism evidence="3 4">
    <name type="scientific">Nocardia panacis</name>
    <dbReference type="NCBI Taxonomy" id="2340916"/>
    <lineage>
        <taxon>Bacteria</taxon>
        <taxon>Bacillati</taxon>
        <taxon>Actinomycetota</taxon>
        <taxon>Actinomycetes</taxon>
        <taxon>Mycobacteriales</taxon>
        <taxon>Nocardiaceae</taxon>
        <taxon>Nocardia</taxon>
    </lineage>
</organism>
<accession>A0A3A4K830</accession>
<dbReference type="PROSITE" id="PS51318">
    <property type="entry name" value="TAT"/>
    <property type="match status" value="1"/>
</dbReference>
<dbReference type="InterPro" id="IPR001466">
    <property type="entry name" value="Beta-lactam-related"/>
</dbReference>
<dbReference type="EMBL" id="QZFU01000023">
    <property type="protein sequence ID" value="RJO73702.1"/>
    <property type="molecule type" value="Genomic_DNA"/>
</dbReference>
<proteinExistence type="predicted"/>
<dbReference type="PANTHER" id="PTHR46825:SF9">
    <property type="entry name" value="BETA-LACTAMASE-RELATED DOMAIN-CONTAINING PROTEIN"/>
    <property type="match status" value="1"/>
</dbReference>
<dbReference type="PANTHER" id="PTHR46825">
    <property type="entry name" value="D-ALANYL-D-ALANINE-CARBOXYPEPTIDASE/ENDOPEPTIDASE AMPH"/>
    <property type="match status" value="1"/>
</dbReference>
<dbReference type="Pfam" id="PF00144">
    <property type="entry name" value="Beta-lactamase"/>
    <property type="match status" value="1"/>
</dbReference>
<protein>
    <submittedName>
        <fullName evidence="3">Class A beta-lactamase-related serine hydrolase</fullName>
    </submittedName>
</protein>
<dbReference type="InterPro" id="IPR050491">
    <property type="entry name" value="AmpC-like"/>
</dbReference>